<organism evidence="2 3">
    <name type="scientific">Inhella proteolytica</name>
    <dbReference type="NCBI Taxonomy" id="2795029"/>
    <lineage>
        <taxon>Bacteria</taxon>
        <taxon>Pseudomonadati</taxon>
        <taxon>Pseudomonadota</taxon>
        <taxon>Betaproteobacteria</taxon>
        <taxon>Burkholderiales</taxon>
        <taxon>Sphaerotilaceae</taxon>
        <taxon>Inhella</taxon>
    </lineage>
</organism>
<dbReference type="InterPro" id="IPR036895">
    <property type="entry name" value="Uracil-DNA_glycosylase-like_sf"/>
</dbReference>
<comment type="caution">
    <text evidence="2">The sequence shown here is derived from an EMBL/GenBank/DDBJ whole genome shotgun (WGS) entry which is preliminary data.</text>
</comment>
<protein>
    <submittedName>
        <fullName evidence="2">DNA-deoxyinosine glycosylase</fullName>
        <ecNumber evidence="2">3.2.2.15</ecNumber>
    </submittedName>
</protein>
<keyword evidence="2" id="KW-0378">Hydrolase</keyword>
<dbReference type="Gene3D" id="3.40.470.10">
    <property type="entry name" value="Uracil-DNA glycosylase-like domain"/>
    <property type="match status" value="1"/>
</dbReference>
<dbReference type="EMBL" id="JAEDAK010000010">
    <property type="protein sequence ID" value="MBH9578253.1"/>
    <property type="molecule type" value="Genomic_DNA"/>
</dbReference>
<sequence>MPGAAQAEPTSSRLSGLAPVWRPDAELLILGSFPGAASLAAAQYYAHPRNAFWPLMAALTGQIDLPARPYAERLQALVEARIALWDAVAACVRPGSLDSAIRAAEPSALPELVARLPALRAIACNGDTAWRQTQALLPGAPWPLLRLPSTSPAHAGLSLADKRAQWLAQLAPIRPCPSG</sequence>
<dbReference type="EC" id="3.2.2.15" evidence="2"/>
<dbReference type="Pfam" id="PF03167">
    <property type="entry name" value="UDG"/>
    <property type="match status" value="1"/>
</dbReference>
<dbReference type="InterPro" id="IPR005122">
    <property type="entry name" value="Uracil-DNA_glycosylase-like"/>
</dbReference>
<name>A0A931NHX7_9BURK</name>
<accession>A0A931NHX7</accession>
<evidence type="ECO:0000313" key="3">
    <source>
        <dbReference type="Proteomes" id="UP000613266"/>
    </source>
</evidence>
<evidence type="ECO:0000259" key="1">
    <source>
        <dbReference type="SMART" id="SM00986"/>
    </source>
</evidence>
<dbReference type="SMART" id="SM00986">
    <property type="entry name" value="UDG"/>
    <property type="match status" value="1"/>
</dbReference>
<reference evidence="2" key="1">
    <citation type="submission" date="2020-12" db="EMBL/GenBank/DDBJ databases">
        <title>The genome sequence of Inhella sp. 1Y17.</title>
        <authorList>
            <person name="Liu Y."/>
        </authorList>
    </citation>
    <scope>NUCLEOTIDE SEQUENCE</scope>
    <source>
        <strain evidence="2">1Y17</strain>
    </source>
</reference>
<dbReference type="CDD" id="cd10032">
    <property type="entry name" value="UDG-F6_HDG"/>
    <property type="match status" value="1"/>
</dbReference>
<dbReference type="SUPFAM" id="SSF52141">
    <property type="entry name" value="Uracil-DNA glycosylase-like"/>
    <property type="match status" value="1"/>
</dbReference>
<dbReference type="AlphaFoldDB" id="A0A931NHX7"/>
<dbReference type="RefSeq" id="WP_198112021.1">
    <property type="nucleotide sequence ID" value="NZ_JAEDAK010000010.1"/>
</dbReference>
<dbReference type="NCBIfam" id="TIGR04274">
    <property type="entry name" value="hypoxanDNAglyco"/>
    <property type="match status" value="1"/>
</dbReference>
<dbReference type="Proteomes" id="UP000613266">
    <property type="component" value="Unassembled WGS sequence"/>
</dbReference>
<dbReference type="SMART" id="SM00987">
    <property type="entry name" value="UreE_C"/>
    <property type="match status" value="1"/>
</dbReference>
<dbReference type="InterPro" id="IPR026353">
    <property type="entry name" value="Hypoxan-DNA_Glyclase"/>
</dbReference>
<keyword evidence="3" id="KW-1185">Reference proteome</keyword>
<proteinExistence type="predicted"/>
<feature type="domain" description="Uracil-DNA glycosylase-like" evidence="1">
    <location>
        <begin position="18"/>
        <end position="170"/>
    </location>
</feature>
<gene>
    <name evidence="2" type="ORF">I7X39_15290</name>
</gene>
<evidence type="ECO:0000313" key="2">
    <source>
        <dbReference type="EMBL" id="MBH9578253.1"/>
    </source>
</evidence>
<dbReference type="GO" id="GO:0033958">
    <property type="term" value="F:DNA-deoxyinosine glycosylase activity"/>
    <property type="evidence" value="ECO:0007669"/>
    <property type="project" value="UniProtKB-EC"/>
</dbReference>
<keyword evidence="2" id="KW-0326">Glycosidase</keyword>